<reference evidence="3" key="1">
    <citation type="journal article" date="2019" name="Int. J. Syst. Evol. Microbiol.">
        <title>The Global Catalogue of Microorganisms (GCM) 10K type strain sequencing project: providing services to taxonomists for standard genome sequencing and annotation.</title>
        <authorList>
            <consortium name="The Broad Institute Genomics Platform"/>
            <consortium name="The Broad Institute Genome Sequencing Center for Infectious Disease"/>
            <person name="Wu L."/>
            <person name="Ma J."/>
        </authorList>
    </citation>
    <scope>NUCLEOTIDE SEQUENCE [LARGE SCALE GENOMIC DNA]</scope>
    <source>
        <strain evidence="3">JCM 14370</strain>
    </source>
</reference>
<keyword evidence="3" id="KW-1185">Reference proteome</keyword>
<dbReference type="Proteomes" id="UP000632222">
    <property type="component" value="Unassembled WGS sequence"/>
</dbReference>
<comment type="caution">
    <text evidence="2">The sequence shown here is derived from an EMBL/GenBank/DDBJ whole genome shotgun (WGS) entry which is preliminary data.</text>
</comment>
<protein>
    <submittedName>
        <fullName evidence="2">Toxic anion resistance protein</fullName>
    </submittedName>
</protein>
<sequence>MELTPPETLTAPEPVQKIEPTQADSMVKLKPETVQVLDQKALNFIDDVLKLDAQSPEFKERLDAIHSMGTAEMVQAARVSSRFLERPANTGDQILKDERSPVSKALVDLRNTIEDLDPSKQGDLFETRKLLGLIPFGNKLRSYFMRFESSQNHLSGILDTLYRSQDELKKDNATIEQEKVALWNAMQALQGYVHVGKQIDAALESRLGTLQLQDPEKARIVQEEMLFYVRQKVRDLLTQLAVCIQGYLALDLVKKNNLELIKGVDRASTTTVMALRTAVIVAQALANQKLVLDQINALNTTTSNLIESTSRLLQRQTEQVTQQSMNASVNIDQLRNAFQNIYSTMDQVSSYKLKALDSMQKTVNVLTEEVQKAQTYMDRSRQSAMAQGAALQDSGFKL</sequence>
<comment type="similarity">
    <text evidence="1">Belongs to the TelA family.</text>
</comment>
<dbReference type="EMBL" id="BMOD01000002">
    <property type="protein sequence ID" value="GGJ26578.1"/>
    <property type="molecule type" value="Genomic_DNA"/>
</dbReference>
<dbReference type="InterPro" id="IPR008863">
    <property type="entry name" value="Toxic_anion-R_TelA"/>
</dbReference>
<organism evidence="2 3">
    <name type="scientific">Deinococcus roseus</name>
    <dbReference type="NCBI Taxonomy" id="392414"/>
    <lineage>
        <taxon>Bacteria</taxon>
        <taxon>Thermotogati</taxon>
        <taxon>Deinococcota</taxon>
        <taxon>Deinococci</taxon>
        <taxon>Deinococcales</taxon>
        <taxon>Deinococcaceae</taxon>
        <taxon>Deinococcus</taxon>
    </lineage>
</organism>
<dbReference type="PANTHER" id="PTHR38432">
    <property type="entry name" value="TELA-LIKE PROTEIN SAOUHSC_01408"/>
    <property type="match status" value="1"/>
</dbReference>
<gene>
    <name evidence="2" type="ORF">GCM10008938_10920</name>
</gene>
<dbReference type="Pfam" id="PF05816">
    <property type="entry name" value="TelA"/>
    <property type="match status" value="1"/>
</dbReference>
<evidence type="ECO:0000313" key="3">
    <source>
        <dbReference type="Proteomes" id="UP000632222"/>
    </source>
</evidence>
<evidence type="ECO:0000256" key="1">
    <source>
        <dbReference type="ARBA" id="ARBA00005541"/>
    </source>
</evidence>
<dbReference type="PANTHER" id="PTHR38432:SF1">
    <property type="entry name" value="TELA-LIKE PROTEIN SAOUHSC_01408"/>
    <property type="match status" value="1"/>
</dbReference>
<dbReference type="RefSeq" id="WP_229684648.1">
    <property type="nucleotide sequence ID" value="NZ_BMOD01000002.1"/>
</dbReference>
<name>A0ABQ2CXR6_9DEIO</name>
<evidence type="ECO:0000313" key="2">
    <source>
        <dbReference type="EMBL" id="GGJ26578.1"/>
    </source>
</evidence>
<proteinExistence type="inferred from homology"/>
<accession>A0ABQ2CXR6</accession>